<evidence type="ECO:0000313" key="3">
    <source>
        <dbReference type="Proteomes" id="UP001259239"/>
    </source>
</evidence>
<gene>
    <name evidence="2" type="ORF">P7H09_02360</name>
</gene>
<organism evidence="2 3">
    <name type="scientific">Paenibacillus larvae</name>
    <dbReference type="NCBI Taxonomy" id="1464"/>
    <lineage>
        <taxon>Bacteria</taxon>
        <taxon>Bacillati</taxon>
        <taxon>Bacillota</taxon>
        <taxon>Bacilli</taxon>
        <taxon>Bacillales</taxon>
        <taxon>Paenibacillaceae</taxon>
        <taxon>Paenibacillus</taxon>
    </lineage>
</organism>
<reference evidence="2" key="2">
    <citation type="submission" date="2023-03" db="EMBL/GenBank/DDBJ databases">
        <authorList>
            <person name="Obshta O."/>
            <person name="Zabrodski M.W."/>
            <person name="Soomro T."/>
            <person name="Wilson G."/>
            <person name="Masood F."/>
            <person name="Thebeau J."/>
            <person name="Bezerra Da Silva M.C."/>
            <person name="Raza F."/>
            <person name="Biganski S."/>
            <person name="Jose M."/>
            <person name="Camilli M."/>
            <person name="Kozii I.V."/>
            <person name="Kozii R.V."/>
            <person name="Simko E."/>
            <person name="Wood S.C."/>
        </authorList>
    </citation>
    <scope>NUCLEOTIDE SEQUENCE</scope>
    <source>
        <strain evidence="2">PL001</strain>
    </source>
</reference>
<dbReference type="EC" id="2.4.-.-" evidence="2"/>
<feature type="domain" description="Glycosyltransferase 2-like" evidence="1">
    <location>
        <begin position="1"/>
        <end position="45"/>
    </location>
</feature>
<protein>
    <submittedName>
        <fullName evidence="2">Glycosyltransferase</fullName>
        <ecNumber evidence="2">2.4.-.-</ecNumber>
    </submittedName>
</protein>
<proteinExistence type="predicted"/>
<reference evidence="2" key="1">
    <citation type="journal article" date="2023" name="J. Vet. Diagn. Invest.">
        <title>Oxytetracycline-resistant Paenibacillus larvae identified in commercial beekeeping operations in Saskatchewan using pooled honey sampling.</title>
        <authorList>
            <person name="Obshta O."/>
            <person name="Zabrodski M.W."/>
            <person name="Soomro T."/>
            <person name="Wilson G."/>
            <person name="Masood F."/>
            <person name="Thebeau J."/>
            <person name="Silva M.C.B."/>
            <person name="Biganski S."/>
            <person name="Kozii I.V."/>
            <person name="Koziy R.V."/>
            <person name="Raza M.F."/>
            <person name="Jose M.S."/>
            <person name="Simko E."/>
            <person name="Wood S.C."/>
        </authorList>
    </citation>
    <scope>NUCLEOTIDE SEQUENCE</scope>
    <source>
        <strain evidence="2">PL001</strain>
    </source>
</reference>
<dbReference type="RefSeq" id="WP_024093316.1">
    <property type="nucleotide sequence ID" value="NZ_CBCRXL010000142.1"/>
</dbReference>
<keyword evidence="2" id="KW-0328">Glycosyltransferase</keyword>
<comment type="caution">
    <text evidence="2">The sequence shown here is derived from an EMBL/GenBank/DDBJ whole genome shotgun (WGS) entry which is preliminary data.</text>
</comment>
<dbReference type="InterPro" id="IPR001173">
    <property type="entry name" value="Glyco_trans_2-like"/>
</dbReference>
<keyword evidence="2" id="KW-0808">Transferase</keyword>
<dbReference type="EMBL" id="JARQGV010000004">
    <property type="protein sequence ID" value="MDT2250249.1"/>
    <property type="molecule type" value="Genomic_DNA"/>
</dbReference>
<sequence>MIVVANGSTDGTKEIAVRFGAKVISFGEALGHDAGRSICAKEARGGDRAVPRRGS</sequence>
<dbReference type="SUPFAM" id="SSF53448">
    <property type="entry name" value="Nucleotide-diphospho-sugar transferases"/>
    <property type="match status" value="1"/>
</dbReference>
<dbReference type="GO" id="GO:0016757">
    <property type="term" value="F:glycosyltransferase activity"/>
    <property type="evidence" value="ECO:0007669"/>
    <property type="project" value="UniProtKB-KW"/>
</dbReference>
<dbReference type="InterPro" id="IPR029044">
    <property type="entry name" value="Nucleotide-diphossugar_trans"/>
</dbReference>
<dbReference type="Pfam" id="PF00535">
    <property type="entry name" value="Glycos_transf_2"/>
    <property type="match status" value="1"/>
</dbReference>
<dbReference type="Proteomes" id="UP001259239">
    <property type="component" value="Unassembled WGS sequence"/>
</dbReference>
<dbReference type="AlphaFoldDB" id="A0AAP5JQS0"/>
<evidence type="ECO:0000259" key="1">
    <source>
        <dbReference type="Pfam" id="PF00535"/>
    </source>
</evidence>
<evidence type="ECO:0000313" key="2">
    <source>
        <dbReference type="EMBL" id="MDT2250249.1"/>
    </source>
</evidence>
<accession>A0AAP5JQS0</accession>
<dbReference type="Gene3D" id="3.90.550.10">
    <property type="entry name" value="Spore Coat Polysaccharide Biosynthesis Protein SpsA, Chain A"/>
    <property type="match status" value="1"/>
</dbReference>
<name>A0AAP5JQS0_9BACL</name>